<evidence type="ECO:0000256" key="3">
    <source>
        <dbReference type="ARBA" id="ARBA00023315"/>
    </source>
</evidence>
<comment type="similarity">
    <text evidence="1">Belongs to the carnitine/choline acetyltransferase family.</text>
</comment>
<evidence type="ECO:0000313" key="7">
    <source>
        <dbReference type="Proteomes" id="UP000198430"/>
    </source>
</evidence>
<evidence type="ECO:0000256" key="1">
    <source>
        <dbReference type="ARBA" id="ARBA00005232"/>
    </source>
</evidence>
<organism evidence="6 7">
    <name type="scientific">Secundilactobacillus pentosiphilus</name>
    <dbReference type="NCBI Taxonomy" id="1714682"/>
    <lineage>
        <taxon>Bacteria</taxon>
        <taxon>Bacillati</taxon>
        <taxon>Bacillota</taxon>
        <taxon>Bacilli</taxon>
        <taxon>Lactobacillales</taxon>
        <taxon>Lactobacillaceae</taxon>
        <taxon>Secundilactobacillus</taxon>
    </lineage>
</organism>
<keyword evidence="2" id="KW-0808">Transferase</keyword>
<keyword evidence="7" id="KW-1185">Reference proteome</keyword>
<evidence type="ECO:0000313" key="6">
    <source>
        <dbReference type="EMBL" id="GAX04539.1"/>
    </source>
</evidence>
<dbReference type="PANTHER" id="PTHR22589">
    <property type="entry name" value="CARNITINE O-ACYLTRANSFERASE"/>
    <property type="match status" value="1"/>
</dbReference>
<dbReference type="Pfam" id="PF00755">
    <property type="entry name" value="Carn_acyltransf"/>
    <property type="match status" value="1"/>
</dbReference>
<feature type="active site" description="Proton acceptor" evidence="4">
    <location>
        <position position="303"/>
    </location>
</feature>
<protein>
    <submittedName>
        <fullName evidence="6">Choline/Carnitine o-acyltransferase</fullName>
    </submittedName>
</protein>
<reference evidence="6 7" key="1">
    <citation type="submission" date="2015-11" db="EMBL/GenBank/DDBJ databases">
        <title>Draft genome sequences of new species of the genus Lactobacillus isolated from orchardgrass silage.</title>
        <authorList>
            <person name="Tohno M."/>
            <person name="Tanizawa Y."/>
            <person name="Arita M."/>
        </authorList>
    </citation>
    <scope>NUCLEOTIDE SEQUENCE [LARGE SCALE GENOMIC DNA]</scope>
    <source>
        <strain evidence="6 7">IWT140</strain>
    </source>
</reference>
<dbReference type="EMBL" id="BCMH01000022">
    <property type="protein sequence ID" value="GAX04539.1"/>
    <property type="molecule type" value="Genomic_DNA"/>
</dbReference>
<dbReference type="RefSeq" id="WP_089089491.1">
    <property type="nucleotide sequence ID" value="NZ_BCMH01000022.1"/>
</dbReference>
<evidence type="ECO:0000259" key="5">
    <source>
        <dbReference type="Pfam" id="PF00755"/>
    </source>
</evidence>
<dbReference type="InterPro" id="IPR023213">
    <property type="entry name" value="CAT-like_dom_sf"/>
</dbReference>
<name>A0A1Z5IS33_9LACO</name>
<dbReference type="InterPro" id="IPR000542">
    <property type="entry name" value="Carn_acyl_trans"/>
</dbReference>
<sequence>MTEKYSTDLLTQLPKLPLPSLEETLKRIVEWCTPIVGAAEQKKLAALIADFQKSDAPELQSLLKQQWVETNASWLTPVLRHHYLINRKPLQCTSNFALTVSPAQLPNLDQITMAAKLLQNFADQYLAYASGDAPLETGLNGQPLDMSMYQRLFRTQRQPGCQHDLLQKTRQTLTNIEATVIYRQTFYQVRLIDHAGRVSTLRSLTEALIAIIQNTATDPVFTGAYTGLPRTTAAKLRQQLTTNKLNRDNLTRISNSLLVLTLQDSDKPLTAQSALLGSQDRFFDKTVQVFVSANTNIGFAFEHSQIDTAQALRLTDSVVAHLNQPADQWDSKGKPHFQQLEWQLDPDTKTALGEASRKNAQIANRLTSATTTISDLGTAQLEKLTINPDAFIQIGLVLAEYHATGGWQNITQTVSLRHFYQGRTDEMSTVSFEMKRFIQAFGDGQRDVTVRQLFDHAVSAYNERIGLGQTGMGIVRHLLGMHDMMRQNGGEAAFPEAAAFFNSPFLNQLVTPFFSTASIPMSIVDSYLTAPRSSDGYGIYYSVSTSKIKLTVSSWITNTFDAHEILTDITDSLTELFNWVAEND</sequence>
<comment type="caution">
    <text evidence="6">The sequence shown here is derived from an EMBL/GenBank/DDBJ whole genome shotgun (WGS) entry which is preliminary data.</text>
</comment>
<accession>A0A1Z5IS33</accession>
<dbReference type="Gene3D" id="3.30.559.10">
    <property type="entry name" value="Chloramphenicol acetyltransferase-like domain"/>
    <property type="match status" value="1"/>
</dbReference>
<dbReference type="InterPro" id="IPR039551">
    <property type="entry name" value="Cho/carn_acyl_trans"/>
</dbReference>
<dbReference type="AlphaFoldDB" id="A0A1Z5IS33"/>
<evidence type="ECO:0000256" key="4">
    <source>
        <dbReference type="PIRSR" id="PIRSR600542-1"/>
    </source>
</evidence>
<keyword evidence="3" id="KW-0012">Acyltransferase</keyword>
<dbReference type="SUPFAM" id="SSF52777">
    <property type="entry name" value="CoA-dependent acyltransferases"/>
    <property type="match status" value="2"/>
</dbReference>
<proteinExistence type="inferred from homology"/>
<evidence type="ECO:0000256" key="2">
    <source>
        <dbReference type="ARBA" id="ARBA00022679"/>
    </source>
</evidence>
<dbReference type="InterPro" id="IPR042231">
    <property type="entry name" value="Cho/carn_acyl_trans_2"/>
</dbReference>
<dbReference type="Gene3D" id="3.30.559.70">
    <property type="entry name" value="Choline/Carnitine o-acyltransferase, domain 2"/>
    <property type="match status" value="1"/>
</dbReference>
<dbReference type="GO" id="GO:0016746">
    <property type="term" value="F:acyltransferase activity"/>
    <property type="evidence" value="ECO:0007669"/>
    <property type="project" value="UniProtKB-KW"/>
</dbReference>
<dbReference type="Proteomes" id="UP000198430">
    <property type="component" value="Unassembled WGS sequence"/>
</dbReference>
<gene>
    <name evidence="6" type="ORF">IWT140_02181</name>
</gene>
<feature type="domain" description="Choline/carnitine acyltransferase" evidence="5">
    <location>
        <begin position="16"/>
        <end position="559"/>
    </location>
</feature>